<feature type="region of interest" description="Disordered" evidence="1">
    <location>
        <begin position="142"/>
        <end position="161"/>
    </location>
</feature>
<feature type="region of interest" description="Disordered" evidence="1">
    <location>
        <begin position="1"/>
        <end position="64"/>
    </location>
</feature>
<feature type="compositionally biased region" description="Basic and acidic residues" evidence="1">
    <location>
        <begin position="54"/>
        <end position="64"/>
    </location>
</feature>
<accession>A0A565CQ12</accession>
<sequence length="161" mass="17315">MTIRLSSDGNSSGNSVNSSSGGAKRPMISLATIAKSTINDPSDKGNTFSSYQEDDSHPSKIWHFSREKPLRRFNCGVQKPISSDDGNSAVNSFNSGSGGAKQPKISSPTTGESTVKDPSDKGITSSSYHLFKKKKAPFTAEKPLHRFYSVDQNSTSYGDEN</sequence>
<dbReference type="EMBL" id="CABITT030000008">
    <property type="protein sequence ID" value="VVB15634.1"/>
    <property type="molecule type" value="Genomic_DNA"/>
</dbReference>
<protein>
    <submittedName>
        <fullName evidence="2">Uncharacterized protein</fullName>
    </submittedName>
</protein>
<feature type="compositionally biased region" description="Polar residues" evidence="1">
    <location>
        <begin position="104"/>
        <end position="113"/>
    </location>
</feature>
<feature type="region of interest" description="Disordered" evidence="1">
    <location>
        <begin position="76"/>
        <end position="128"/>
    </location>
</feature>
<feature type="compositionally biased region" description="Polar residues" evidence="1">
    <location>
        <begin position="34"/>
        <end position="51"/>
    </location>
</feature>
<evidence type="ECO:0000313" key="3">
    <source>
        <dbReference type="Proteomes" id="UP000489600"/>
    </source>
</evidence>
<feature type="compositionally biased region" description="Low complexity" evidence="1">
    <location>
        <begin position="1"/>
        <end position="22"/>
    </location>
</feature>
<reference evidence="2" key="1">
    <citation type="submission" date="2019-07" db="EMBL/GenBank/DDBJ databases">
        <authorList>
            <person name="Dittberner H."/>
        </authorList>
    </citation>
    <scope>NUCLEOTIDE SEQUENCE [LARGE SCALE GENOMIC DNA]</scope>
</reference>
<keyword evidence="3" id="KW-1185">Reference proteome</keyword>
<evidence type="ECO:0000256" key="1">
    <source>
        <dbReference type="SAM" id="MobiDB-lite"/>
    </source>
</evidence>
<evidence type="ECO:0000313" key="2">
    <source>
        <dbReference type="EMBL" id="VVB15634.1"/>
    </source>
</evidence>
<dbReference type="Proteomes" id="UP000489600">
    <property type="component" value="Unassembled WGS sequence"/>
</dbReference>
<organism evidence="2 3">
    <name type="scientific">Arabis nemorensis</name>
    <dbReference type="NCBI Taxonomy" id="586526"/>
    <lineage>
        <taxon>Eukaryota</taxon>
        <taxon>Viridiplantae</taxon>
        <taxon>Streptophyta</taxon>
        <taxon>Embryophyta</taxon>
        <taxon>Tracheophyta</taxon>
        <taxon>Spermatophyta</taxon>
        <taxon>Magnoliopsida</taxon>
        <taxon>eudicotyledons</taxon>
        <taxon>Gunneridae</taxon>
        <taxon>Pentapetalae</taxon>
        <taxon>rosids</taxon>
        <taxon>malvids</taxon>
        <taxon>Brassicales</taxon>
        <taxon>Brassicaceae</taxon>
        <taxon>Arabideae</taxon>
        <taxon>Arabis</taxon>
    </lineage>
</organism>
<name>A0A565CQ12_9BRAS</name>
<dbReference type="AlphaFoldDB" id="A0A565CQ12"/>
<feature type="compositionally biased region" description="Polar residues" evidence="1">
    <location>
        <begin position="80"/>
        <end position="95"/>
    </location>
</feature>
<feature type="compositionally biased region" description="Polar residues" evidence="1">
    <location>
        <begin position="150"/>
        <end position="161"/>
    </location>
</feature>
<proteinExistence type="predicted"/>
<gene>
    <name evidence="2" type="ORF">ANE_LOCUS26078</name>
</gene>
<comment type="caution">
    <text evidence="2">The sequence shown here is derived from an EMBL/GenBank/DDBJ whole genome shotgun (WGS) entry which is preliminary data.</text>
</comment>